<proteinExistence type="inferred from homology"/>
<organism evidence="13 14">
    <name type="scientific">Penicillium nalgiovense</name>
    <dbReference type="NCBI Taxonomy" id="60175"/>
    <lineage>
        <taxon>Eukaryota</taxon>
        <taxon>Fungi</taxon>
        <taxon>Dikarya</taxon>
        <taxon>Ascomycota</taxon>
        <taxon>Pezizomycotina</taxon>
        <taxon>Eurotiomycetes</taxon>
        <taxon>Eurotiomycetidae</taxon>
        <taxon>Eurotiales</taxon>
        <taxon>Aspergillaceae</taxon>
        <taxon>Penicillium</taxon>
    </lineage>
</organism>
<protein>
    <recommendedName>
        <fullName evidence="10">Velvet complex subunit laeA</fullName>
    </recommendedName>
</protein>
<dbReference type="GO" id="GO:0032259">
    <property type="term" value="P:methylation"/>
    <property type="evidence" value="ECO:0007669"/>
    <property type="project" value="UniProtKB-KW"/>
</dbReference>
<sequence length="436" mass="49598">MSYRESSGSFPAPDRTSLPKMFTNGDSRLRHLPPINSPPPPKRYKSESTPGSDAGHSRYYSHSVAASDRTRSRQPSSAMDLYTLIDRDPVDKDPRRNARFTSNGSVATQASHASNASQISRSSPIIISDRKYVTSYPIAIPEKYPNHKENGRTYHGYRKGIYPLPCDEEEQDRLDIFHKLFTVARAEDGLIYAPHPPGSRILDLGCGTGIWSIEVANKFPDSFVVGVDLAPIQPTNTPKNCDFYAPFDFEAPWTMGEDSWDIIHMQMGCGSVASWPSLYRRVFQHLKPGGWFEQVEIDFRPRVEDKDGEPGRAMANWYSTLKHATEVTMRPLAHSSNETIRNLQEAGFTEIDHQIVGLPMNPWHPDSHEQKVARWYNLAISESVQPMCLAPFSRVLSWTREQIDRIAFDVKQEAFDKRIKTYNLLHIYQARKPVEE</sequence>
<name>A0A9W4MNF6_PENNA</name>
<keyword evidence="6" id="KW-0805">Transcription regulation</keyword>
<keyword evidence="4" id="KW-0949">S-adenosyl-L-methionine</keyword>
<dbReference type="GO" id="GO:0030435">
    <property type="term" value="P:sporulation resulting in formation of a cellular spore"/>
    <property type="evidence" value="ECO:0007669"/>
    <property type="project" value="UniProtKB-KW"/>
</dbReference>
<evidence type="ECO:0000313" key="13">
    <source>
        <dbReference type="EMBL" id="CAG7974254.1"/>
    </source>
</evidence>
<keyword evidence="3" id="KW-0808">Transferase</keyword>
<evidence type="ECO:0000256" key="6">
    <source>
        <dbReference type="ARBA" id="ARBA00023015"/>
    </source>
</evidence>
<evidence type="ECO:0000256" key="4">
    <source>
        <dbReference type="ARBA" id="ARBA00022691"/>
    </source>
</evidence>
<dbReference type="Gene3D" id="3.40.50.150">
    <property type="entry name" value="Vaccinia Virus protein VP39"/>
    <property type="match status" value="1"/>
</dbReference>
<dbReference type="GO" id="GO:0008168">
    <property type="term" value="F:methyltransferase activity"/>
    <property type="evidence" value="ECO:0007669"/>
    <property type="project" value="UniProtKB-KW"/>
</dbReference>
<comment type="similarity">
    <text evidence="9">Belongs to the methyltransferase superfamily. LaeA methyltransferase family.</text>
</comment>
<comment type="caution">
    <text evidence="13">The sequence shown here is derived from an EMBL/GenBank/DDBJ whole genome shotgun (WGS) entry which is preliminary data.</text>
</comment>
<feature type="compositionally biased region" description="Basic and acidic residues" evidence="12">
    <location>
        <begin position="85"/>
        <end position="96"/>
    </location>
</feature>
<comment type="subcellular location">
    <subcellularLocation>
        <location evidence="1">Nucleus</location>
    </subcellularLocation>
</comment>
<reference evidence="13" key="1">
    <citation type="submission" date="2021-07" db="EMBL/GenBank/DDBJ databases">
        <authorList>
            <person name="Branca A.L. A."/>
        </authorList>
    </citation>
    <scope>NUCLEOTIDE SEQUENCE</scope>
</reference>
<dbReference type="OrthoDB" id="2013972at2759"/>
<evidence type="ECO:0000256" key="7">
    <source>
        <dbReference type="ARBA" id="ARBA00023163"/>
    </source>
</evidence>
<evidence type="ECO:0000256" key="8">
    <source>
        <dbReference type="ARBA" id="ARBA00023242"/>
    </source>
</evidence>
<keyword evidence="8" id="KW-0539">Nucleus</keyword>
<evidence type="ECO:0000256" key="9">
    <source>
        <dbReference type="ARBA" id="ARBA00038158"/>
    </source>
</evidence>
<keyword evidence="2" id="KW-0489">Methyltransferase</keyword>
<dbReference type="PANTHER" id="PTHR43591:SF30">
    <property type="entry name" value="PROTEIN-METHIONINE METHYLTRANSFERASE LAEA"/>
    <property type="match status" value="1"/>
</dbReference>
<dbReference type="AlphaFoldDB" id="A0A9W4MNF6"/>
<evidence type="ECO:0000313" key="14">
    <source>
        <dbReference type="Proteomes" id="UP001153461"/>
    </source>
</evidence>
<dbReference type="CDD" id="cd02440">
    <property type="entry name" value="AdoMet_MTases"/>
    <property type="match status" value="1"/>
</dbReference>
<dbReference type="GO" id="GO:0005634">
    <property type="term" value="C:nucleus"/>
    <property type="evidence" value="ECO:0007669"/>
    <property type="project" value="UniProtKB-SubCell"/>
</dbReference>
<evidence type="ECO:0000256" key="5">
    <source>
        <dbReference type="ARBA" id="ARBA00022969"/>
    </source>
</evidence>
<dbReference type="EMBL" id="CAJVNV010000031">
    <property type="protein sequence ID" value="CAG7974254.1"/>
    <property type="molecule type" value="Genomic_DNA"/>
</dbReference>
<evidence type="ECO:0000256" key="11">
    <source>
        <dbReference type="ARBA" id="ARBA00047870"/>
    </source>
</evidence>
<keyword evidence="5" id="KW-0749">Sporulation</keyword>
<feature type="compositionally biased region" description="Polar residues" evidence="12">
    <location>
        <begin position="99"/>
        <end position="116"/>
    </location>
</feature>
<dbReference type="Pfam" id="PF13489">
    <property type="entry name" value="Methyltransf_23"/>
    <property type="match status" value="1"/>
</dbReference>
<dbReference type="InterPro" id="IPR029063">
    <property type="entry name" value="SAM-dependent_MTases_sf"/>
</dbReference>
<feature type="region of interest" description="Disordered" evidence="12">
    <location>
        <begin position="1"/>
        <end position="119"/>
    </location>
</feature>
<dbReference type="SUPFAM" id="SSF53335">
    <property type="entry name" value="S-adenosyl-L-methionine-dependent methyltransferases"/>
    <property type="match status" value="1"/>
</dbReference>
<dbReference type="PANTHER" id="PTHR43591">
    <property type="entry name" value="METHYLTRANSFERASE"/>
    <property type="match status" value="1"/>
</dbReference>
<keyword evidence="7" id="KW-0804">Transcription</keyword>
<comment type="catalytic activity">
    <reaction evidence="11">
        <text>L-methionyl-[protein] + S-adenosyl-L-methionine = S-methyl-L-methionyl-[protein] + S-adenosyl-L-homocysteine</text>
        <dbReference type="Rhea" id="RHEA:60560"/>
        <dbReference type="Rhea" id="RHEA-COMP:12313"/>
        <dbReference type="Rhea" id="RHEA-COMP:15592"/>
        <dbReference type="ChEBI" id="CHEBI:16044"/>
        <dbReference type="ChEBI" id="CHEBI:57856"/>
        <dbReference type="ChEBI" id="CHEBI:59789"/>
        <dbReference type="ChEBI" id="CHEBI:142742"/>
    </reaction>
    <physiologicalReaction direction="left-to-right" evidence="11">
        <dbReference type="Rhea" id="RHEA:60561"/>
    </physiologicalReaction>
</comment>
<evidence type="ECO:0000256" key="3">
    <source>
        <dbReference type="ARBA" id="ARBA00022679"/>
    </source>
</evidence>
<accession>A0A9W4MNF6</accession>
<evidence type="ECO:0000256" key="12">
    <source>
        <dbReference type="SAM" id="MobiDB-lite"/>
    </source>
</evidence>
<evidence type="ECO:0000256" key="10">
    <source>
        <dbReference type="ARBA" id="ARBA00041581"/>
    </source>
</evidence>
<evidence type="ECO:0000256" key="1">
    <source>
        <dbReference type="ARBA" id="ARBA00004123"/>
    </source>
</evidence>
<gene>
    <name evidence="13" type="ORF">PNAL_LOCUS1129</name>
</gene>
<evidence type="ECO:0000256" key="2">
    <source>
        <dbReference type="ARBA" id="ARBA00022603"/>
    </source>
</evidence>
<dbReference type="Proteomes" id="UP001153461">
    <property type="component" value="Unassembled WGS sequence"/>
</dbReference>